<name>A0AA38MMX0_9CUCU</name>
<dbReference type="EMBL" id="JALNTZ010000002">
    <property type="protein sequence ID" value="KAJ3661387.1"/>
    <property type="molecule type" value="Genomic_DNA"/>
</dbReference>
<dbReference type="AlphaFoldDB" id="A0AA38MMX0"/>
<dbReference type="InterPro" id="IPR036865">
    <property type="entry name" value="CRAL-TRIO_dom_sf"/>
</dbReference>
<proteinExistence type="predicted"/>
<evidence type="ECO:0000313" key="2">
    <source>
        <dbReference type="Proteomes" id="UP001168821"/>
    </source>
</evidence>
<evidence type="ECO:0000313" key="1">
    <source>
        <dbReference type="EMBL" id="KAJ3661387.1"/>
    </source>
</evidence>
<accession>A0AA38MMX0</accession>
<reference evidence="1" key="1">
    <citation type="journal article" date="2023" name="G3 (Bethesda)">
        <title>Whole genome assemblies of Zophobas morio and Tenebrio molitor.</title>
        <authorList>
            <person name="Kaur S."/>
            <person name="Stinson S.A."/>
            <person name="diCenzo G.C."/>
        </authorList>
    </citation>
    <scope>NUCLEOTIDE SEQUENCE</scope>
    <source>
        <strain evidence="1">QUZm001</strain>
    </source>
</reference>
<sequence length="73" mass="8722">MEKIGKEILPVDCGGKEKSLEELQEMLYQKFEEHKDYFTQLDKLRINEDLRPRRLKSDEMFGLSGNFKKLEID</sequence>
<dbReference type="Proteomes" id="UP001168821">
    <property type="component" value="Unassembled WGS sequence"/>
</dbReference>
<keyword evidence="2" id="KW-1185">Reference proteome</keyword>
<comment type="caution">
    <text evidence="1">The sequence shown here is derived from an EMBL/GenBank/DDBJ whole genome shotgun (WGS) entry which is preliminary data.</text>
</comment>
<dbReference type="Gene3D" id="1.20.5.1200">
    <property type="entry name" value="Alpha-tocopherol transfer"/>
    <property type="match status" value="1"/>
</dbReference>
<dbReference type="SUPFAM" id="SSF52087">
    <property type="entry name" value="CRAL/TRIO domain"/>
    <property type="match status" value="1"/>
</dbReference>
<protein>
    <submittedName>
        <fullName evidence="1">Uncharacterized protein</fullName>
    </submittedName>
</protein>
<organism evidence="1 2">
    <name type="scientific">Zophobas morio</name>
    <dbReference type="NCBI Taxonomy" id="2755281"/>
    <lineage>
        <taxon>Eukaryota</taxon>
        <taxon>Metazoa</taxon>
        <taxon>Ecdysozoa</taxon>
        <taxon>Arthropoda</taxon>
        <taxon>Hexapoda</taxon>
        <taxon>Insecta</taxon>
        <taxon>Pterygota</taxon>
        <taxon>Neoptera</taxon>
        <taxon>Endopterygota</taxon>
        <taxon>Coleoptera</taxon>
        <taxon>Polyphaga</taxon>
        <taxon>Cucujiformia</taxon>
        <taxon>Tenebrionidae</taxon>
        <taxon>Zophobas</taxon>
    </lineage>
</organism>
<gene>
    <name evidence="1" type="ORF">Zmor_005784</name>
</gene>